<gene>
    <name evidence="3" type="ORF">K7432_005170</name>
</gene>
<sequence>MKSCLILYLVTAVLLQTVTAEDKNSKTQSNQILEVHEPISRRDGRQKESQKSTKAPPLTIFEQITANGPNSAKKTGTGFAGYINDKSAKCQTAIKKVEELYPKLRECYQYTSLFFSTLETVCSEKCLDATVKASQHISEQCQFPQNSQNLADSVFHSWSNMNTATVACKKIARGGSQSHCLDLVINGNVNWMNAKYGNREAKGKLKENLCVPCAQDFYQAVSNTKHQREPVVYYRSLIKPKELYKAYEELCGYTSKPKAK</sequence>
<comment type="caution">
    <text evidence="3">The sequence shown here is derived from an EMBL/GenBank/DDBJ whole genome shotgun (WGS) entry which is preliminary data.</text>
</comment>
<evidence type="ECO:0000256" key="1">
    <source>
        <dbReference type="SAM" id="MobiDB-lite"/>
    </source>
</evidence>
<keyword evidence="4" id="KW-1185">Reference proteome</keyword>
<evidence type="ECO:0000313" key="3">
    <source>
        <dbReference type="EMBL" id="KAK9718838.1"/>
    </source>
</evidence>
<proteinExistence type="predicted"/>
<organism evidence="3 4">
    <name type="scientific">Basidiobolus ranarum</name>
    <dbReference type="NCBI Taxonomy" id="34480"/>
    <lineage>
        <taxon>Eukaryota</taxon>
        <taxon>Fungi</taxon>
        <taxon>Fungi incertae sedis</taxon>
        <taxon>Zoopagomycota</taxon>
        <taxon>Entomophthoromycotina</taxon>
        <taxon>Basidiobolomycetes</taxon>
        <taxon>Basidiobolales</taxon>
        <taxon>Basidiobolaceae</taxon>
        <taxon>Basidiobolus</taxon>
    </lineage>
</organism>
<reference evidence="3 4" key="1">
    <citation type="submission" date="2023-04" db="EMBL/GenBank/DDBJ databases">
        <title>Genome of Basidiobolus ranarum AG-B5.</title>
        <authorList>
            <person name="Stajich J.E."/>
            <person name="Carter-House D."/>
            <person name="Gryganskyi A."/>
        </authorList>
    </citation>
    <scope>NUCLEOTIDE SEQUENCE [LARGE SCALE GENOMIC DNA]</scope>
    <source>
        <strain evidence="3 4">AG-B5</strain>
    </source>
</reference>
<feature type="compositionally biased region" description="Basic and acidic residues" evidence="1">
    <location>
        <begin position="34"/>
        <end position="51"/>
    </location>
</feature>
<accession>A0ABR2W413</accession>
<evidence type="ECO:0000256" key="2">
    <source>
        <dbReference type="SAM" id="SignalP"/>
    </source>
</evidence>
<name>A0ABR2W413_9FUNG</name>
<dbReference type="EMBL" id="JASJQH010007072">
    <property type="protein sequence ID" value="KAK9718838.1"/>
    <property type="molecule type" value="Genomic_DNA"/>
</dbReference>
<protein>
    <submittedName>
        <fullName evidence="3">Uncharacterized protein</fullName>
    </submittedName>
</protein>
<feature type="region of interest" description="Disordered" evidence="1">
    <location>
        <begin position="26"/>
        <end position="54"/>
    </location>
</feature>
<keyword evidence="2" id="KW-0732">Signal</keyword>
<feature type="chain" id="PRO_5046424520" evidence="2">
    <location>
        <begin position="21"/>
        <end position="260"/>
    </location>
</feature>
<dbReference type="Proteomes" id="UP001479436">
    <property type="component" value="Unassembled WGS sequence"/>
</dbReference>
<evidence type="ECO:0000313" key="4">
    <source>
        <dbReference type="Proteomes" id="UP001479436"/>
    </source>
</evidence>
<feature type="signal peptide" evidence="2">
    <location>
        <begin position="1"/>
        <end position="20"/>
    </location>
</feature>